<feature type="chain" id="PRO_5041448156" evidence="1">
    <location>
        <begin position="19"/>
        <end position="427"/>
    </location>
</feature>
<keyword evidence="4" id="KW-1185">Reference proteome</keyword>
<sequence length="427" mass="48392">MFNKLFLVINVYLLVGYALPADQLTNLNESRPEGIKHSTRALPVLKIDYKRYPESAENICYSWHCNKGPRKVAPNRGAADANRDSNSCGSWPNRCSTEFKPSHGAGYQCDEWPWANSNAGGRNVATRYIVAHVIPLFRIRFSLGKFRESIFTDELQNRGPQKPGYVLRNGIDFAEIKVVNIPNNAHFCLAELPGLREINAMITSYFFLRLFFDATAGISVVCIAFILGKAPSVDIETKRRILPSSVADTACADLGVDGMTKALNINASFHKTLSEEYEYGFQKTDDTNKCVPMPKDAALNLIRIEMLGFGAEYAWLVVLCLRRKAWDEDPRSNPNQEEWDRSLSQNSEKVVYYFRGLGLPLSFKRGDFGTERYCFNRAWTLHEMKLWNWYICNTRGTSPQSSTTRTSPKKTPGQNSWTPCKIGFVRT</sequence>
<dbReference type="Proteomes" id="UP001175228">
    <property type="component" value="Unassembled WGS sequence"/>
</dbReference>
<comment type="caution">
    <text evidence="3">The sequence shown here is derived from an EMBL/GenBank/DDBJ whole genome shotgun (WGS) entry which is preliminary data.</text>
</comment>
<evidence type="ECO:0000259" key="2">
    <source>
        <dbReference type="Pfam" id="PF14040"/>
    </source>
</evidence>
<organism evidence="3 4">
    <name type="scientific">Armillaria luteobubalina</name>
    <dbReference type="NCBI Taxonomy" id="153913"/>
    <lineage>
        <taxon>Eukaryota</taxon>
        <taxon>Fungi</taxon>
        <taxon>Dikarya</taxon>
        <taxon>Basidiomycota</taxon>
        <taxon>Agaricomycotina</taxon>
        <taxon>Agaricomycetes</taxon>
        <taxon>Agaricomycetidae</taxon>
        <taxon>Agaricales</taxon>
        <taxon>Marasmiineae</taxon>
        <taxon>Physalacriaceae</taxon>
        <taxon>Armillaria</taxon>
    </lineage>
</organism>
<proteinExistence type="predicted"/>
<dbReference type="EMBL" id="JAUEPU010000069">
    <property type="protein sequence ID" value="KAK0482027.1"/>
    <property type="molecule type" value="Genomic_DNA"/>
</dbReference>
<evidence type="ECO:0000256" key="1">
    <source>
        <dbReference type="SAM" id="SignalP"/>
    </source>
</evidence>
<feature type="domain" description="Deoxyribonuclease NucA/NucB" evidence="2">
    <location>
        <begin position="60"/>
        <end position="130"/>
    </location>
</feature>
<protein>
    <submittedName>
        <fullName evidence="3">Deoxyribonuclease NucA/NucB-domain-containing protein</fullName>
    </submittedName>
</protein>
<feature type="signal peptide" evidence="1">
    <location>
        <begin position="1"/>
        <end position="18"/>
    </location>
</feature>
<evidence type="ECO:0000313" key="3">
    <source>
        <dbReference type="EMBL" id="KAK0482027.1"/>
    </source>
</evidence>
<dbReference type="Pfam" id="PF14040">
    <property type="entry name" value="DNase_NucA_NucB"/>
    <property type="match status" value="1"/>
</dbReference>
<name>A0AA39PD44_9AGAR</name>
<dbReference type="AlphaFoldDB" id="A0AA39PD44"/>
<gene>
    <name evidence="3" type="ORF">EDD18DRAFT_1112825</name>
</gene>
<dbReference type="InterPro" id="IPR029476">
    <property type="entry name" value="DNase_NucA_NucB"/>
</dbReference>
<reference evidence="3" key="1">
    <citation type="submission" date="2023-06" db="EMBL/GenBank/DDBJ databases">
        <authorList>
            <consortium name="Lawrence Berkeley National Laboratory"/>
            <person name="Ahrendt S."/>
            <person name="Sahu N."/>
            <person name="Indic B."/>
            <person name="Wong-Bajracharya J."/>
            <person name="Merenyi Z."/>
            <person name="Ke H.-M."/>
            <person name="Monk M."/>
            <person name="Kocsube S."/>
            <person name="Drula E."/>
            <person name="Lipzen A."/>
            <person name="Balint B."/>
            <person name="Henrissat B."/>
            <person name="Andreopoulos B."/>
            <person name="Martin F.M."/>
            <person name="Harder C.B."/>
            <person name="Rigling D."/>
            <person name="Ford K.L."/>
            <person name="Foster G.D."/>
            <person name="Pangilinan J."/>
            <person name="Papanicolaou A."/>
            <person name="Barry K."/>
            <person name="LaButti K."/>
            <person name="Viragh M."/>
            <person name="Koriabine M."/>
            <person name="Yan M."/>
            <person name="Riley R."/>
            <person name="Champramary S."/>
            <person name="Plett K.L."/>
            <person name="Tsai I.J."/>
            <person name="Slot J."/>
            <person name="Sipos G."/>
            <person name="Plett J."/>
            <person name="Nagy L.G."/>
            <person name="Grigoriev I.V."/>
        </authorList>
    </citation>
    <scope>NUCLEOTIDE SEQUENCE</scope>
    <source>
        <strain evidence="3">HWK02</strain>
    </source>
</reference>
<accession>A0AA39PD44</accession>
<keyword evidence="1" id="KW-0732">Signal</keyword>
<evidence type="ECO:0000313" key="4">
    <source>
        <dbReference type="Proteomes" id="UP001175228"/>
    </source>
</evidence>